<keyword evidence="3" id="KW-1185">Reference proteome</keyword>
<dbReference type="PANTHER" id="PTHR19303:SF74">
    <property type="entry name" value="POGO TRANSPOSABLE ELEMENT WITH KRAB DOMAIN"/>
    <property type="match status" value="1"/>
</dbReference>
<dbReference type="Pfam" id="PF03184">
    <property type="entry name" value="DDE_1"/>
    <property type="match status" value="1"/>
</dbReference>
<protein>
    <submittedName>
        <fullName evidence="2">Transcriptional regulator family: Centromere protein B DNA-binding region</fullName>
    </submittedName>
</protein>
<dbReference type="InterPro" id="IPR004875">
    <property type="entry name" value="DDE_SF_endonuclease_dom"/>
</dbReference>
<evidence type="ECO:0000313" key="3">
    <source>
        <dbReference type="Proteomes" id="UP001220324"/>
    </source>
</evidence>
<evidence type="ECO:0000313" key="2">
    <source>
        <dbReference type="EMBL" id="KAJ5544105.1"/>
    </source>
</evidence>
<organism evidence="2 3">
    <name type="scientific">Penicillium frequentans</name>
    <dbReference type="NCBI Taxonomy" id="3151616"/>
    <lineage>
        <taxon>Eukaryota</taxon>
        <taxon>Fungi</taxon>
        <taxon>Dikarya</taxon>
        <taxon>Ascomycota</taxon>
        <taxon>Pezizomycotina</taxon>
        <taxon>Eurotiomycetes</taxon>
        <taxon>Eurotiomycetidae</taxon>
        <taxon>Eurotiales</taxon>
        <taxon>Aspergillaceae</taxon>
        <taxon>Penicillium</taxon>
    </lineage>
</organism>
<dbReference type="AlphaFoldDB" id="A0AAD6CXY9"/>
<dbReference type="Proteomes" id="UP001220324">
    <property type="component" value="Unassembled WGS sequence"/>
</dbReference>
<gene>
    <name evidence="2" type="ORF">N7494_005384</name>
</gene>
<evidence type="ECO:0000259" key="1">
    <source>
        <dbReference type="Pfam" id="PF03184"/>
    </source>
</evidence>
<dbReference type="InterPro" id="IPR050863">
    <property type="entry name" value="CenT-Element_Derived"/>
</dbReference>
<keyword evidence="2" id="KW-0238">DNA-binding</keyword>
<sequence>MPSDLETRIRNALATVSDQQTPNLSALARSSNLPYRTLVRRFHERGNFEDKRSSQRALNLVQETALRGRVNPPIGKNWAGRFVRRLPEGFFWIKQKPVDKNRLESEDISHLTTWFEHVGGWLEGISPKNIYNFDETGFQVGQTRSQKVVTRYRYSSEKLASVDRGQIVTSIECVAADGWSMVPYLIFKGRTHMEDWFRDNPALDQRYNIQVSPTGWLSDLIALEWLHIFHESTKNRVGINGKRVLFFDGHGSHLTFGFLDFCDQNRIIPISFRPHTSHFAQPLDQKPFLSLKQHFRKENSLTNAWFRPDSAKRQFLEDITLIRKKAITPRIIRSAFRDTGIWPFNPNIVIGPIQKDGMKGMQTTQFSSY</sequence>
<name>A0AAD6CXY9_9EURO</name>
<dbReference type="PANTHER" id="PTHR19303">
    <property type="entry name" value="TRANSPOSON"/>
    <property type="match status" value="1"/>
</dbReference>
<accession>A0AAD6CXY9</accession>
<feature type="domain" description="DDE-1" evidence="1">
    <location>
        <begin position="167"/>
        <end position="335"/>
    </location>
</feature>
<comment type="caution">
    <text evidence="2">The sequence shown here is derived from an EMBL/GenBank/DDBJ whole genome shotgun (WGS) entry which is preliminary data.</text>
</comment>
<proteinExistence type="predicted"/>
<dbReference type="GO" id="GO:0005634">
    <property type="term" value="C:nucleus"/>
    <property type="evidence" value="ECO:0007669"/>
    <property type="project" value="TreeGrafter"/>
</dbReference>
<dbReference type="GO" id="GO:0003677">
    <property type="term" value="F:DNA binding"/>
    <property type="evidence" value="ECO:0007669"/>
    <property type="project" value="UniProtKB-KW"/>
</dbReference>
<reference evidence="2 3" key="1">
    <citation type="journal article" date="2023" name="IMA Fungus">
        <title>Comparative genomic study of the Penicillium genus elucidates a diverse pangenome and 15 lateral gene transfer events.</title>
        <authorList>
            <person name="Petersen C."/>
            <person name="Sorensen T."/>
            <person name="Nielsen M.R."/>
            <person name="Sondergaard T.E."/>
            <person name="Sorensen J.L."/>
            <person name="Fitzpatrick D.A."/>
            <person name="Frisvad J.C."/>
            <person name="Nielsen K.L."/>
        </authorList>
    </citation>
    <scope>NUCLEOTIDE SEQUENCE [LARGE SCALE GENOMIC DNA]</scope>
    <source>
        <strain evidence="2 3">IBT 35679</strain>
    </source>
</reference>
<dbReference type="EMBL" id="JAQIZZ010000004">
    <property type="protein sequence ID" value="KAJ5544105.1"/>
    <property type="molecule type" value="Genomic_DNA"/>
</dbReference>